<dbReference type="SMART" id="SM01321">
    <property type="entry name" value="Y1_Tnp"/>
    <property type="match status" value="1"/>
</dbReference>
<dbReference type="Proteomes" id="UP001354989">
    <property type="component" value="Chromosome"/>
</dbReference>
<accession>A0ABM7VCG6</accession>
<evidence type="ECO:0000313" key="2">
    <source>
        <dbReference type="EMBL" id="BDC98628.1"/>
    </source>
</evidence>
<name>A0ABM7VCG6_9BACT</name>
<dbReference type="PANTHER" id="PTHR36966">
    <property type="entry name" value="REP-ASSOCIATED TYROSINE TRANSPOSASE"/>
    <property type="match status" value="1"/>
</dbReference>
<dbReference type="Gene3D" id="3.30.70.1290">
    <property type="entry name" value="Transposase IS200-like"/>
    <property type="match status" value="1"/>
</dbReference>
<dbReference type="PANTHER" id="PTHR36966:SF1">
    <property type="entry name" value="REP-ASSOCIATED TYROSINE TRANSPOSASE"/>
    <property type="match status" value="1"/>
</dbReference>
<dbReference type="InterPro" id="IPR052715">
    <property type="entry name" value="RAYT_transposase"/>
</dbReference>
<dbReference type="NCBIfam" id="NF047646">
    <property type="entry name" value="REP_Tyr_transpos"/>
    <property type="match status" value="1"/>
</dbReference>
<dbReference type="RefSeq" id="WP_338397785.1">
    <property type="nucleotide sequence ID" value="NZ_AP025292.1"/>
</dbReference>
<evidence type="ECO:0000313" key="3">
    <source>
        <dbReference type="Proteomes" id="UP001354989"/>
    </source>
</evidence>
<dbReference type="SUPFAM" id="SSF143422">
    <property type="entry name" value="Transposase IS200-like"/>
    <property type="match status" value="1"/>
</dbReference>
<protein>
    <submittedName>
        <fullName evidence="2">Transposase</fullName>
    </submittedName>
</protein>
<dbReference type="Pfam" id="PF01797">
    <property type="entry name" value="Y1_Tnp"/>
    <property type="match status" value="1"/>
</dbReference>
<keyword evidence="3" id="KW-1185">Reference proteome</keyword>
<dbReference type="InterPro" id="IPR002686">
    <property type="entry name" value="Transposase_17"/>
</dbReference>
<gene>
    <name evidence="2" type="ORF">PEPS_09090</name>
</gene>
<proteinExistence type="predicted"/>
<dbReference type="InterPro" id="IPR036515">
    <property type="entry name" value="Transposase_17_sf"/>
</dbReference>
<dbReference type="EMBL" id="AP025292">
    <property type="protein sequence ID" value="BDC98628.1"/>
    <property type="molecule type" value="Genomic_DNA"/>
</dbReference>
<feature type="domain" description="Transposase IS200-like" evidence="1">
    <location>
        <begin position="9"/>
        <end position="148"/>
    </location>
</feature>
<reference evidence="2 3" key="1">
    <citation type="submission" date="2021-12" db="EMBL/GenBank/DDBJ databases">
        <title>Genome sequencing of bacteria with rrn-lacking chromosome and rrn-plasmid.</title>
        <authorList>
            <person name="Anda M."/>
            <person name="Iwasaki W."/>
        </authorList>
    </citation>
    <scope>NUCLEOTIDE SEQUENCE [LARGE SCALE GENOMIC DNA]</scope>
    <source>
        <strain evidence="2 3">NBRC 101262</strain>
    </source>
</reference>
<sequence>MSSAYKIKDESRFHFLTMSVVDWMDVFTRKDHQQIIIDSLRFCQKNKGLQIGAWCMMTNHIHLIARSEQNSLGKTIGEFKRFTSHQMLKEISASAKESRKNWLMGRFSQASRQYKSADKHQLWQYESHPVELNTNTIIQQKVDYLHYNPVKAGFVETPEAWRLSSAMEYSGGGRVPLIDCYLMW</sequence>
<organism evidence="2 3">
    <name type="scientific">Persicobacter psychrovividus</name>
    <dbReference type="NCBI Taxonomy" id="387638"/>
    <lineage>
        <taxon>Bacteria</taxon>
        <taxon>Pseudomonadati</taxon>
        <taxon>Bacteroidota</taxon>
        <taxon>Cytophagia</taxon>
        <taxon>Cytophagales</taxon>
        <taxon>Persicobacteraceae</taxon>
        <taxon>Persicobacter</taxon>
    </lineage>
</organism>
<evidence type="ECO:0000259" key="1">
    <source>
        <dbReference type="SMART" id="SM01321"/>
    </source>
</evidence>